<dbReference type="PANTHER" id="PTHR12629:SF10">
    <property type="entry name" value="OS06G0255400 PROTEIN"/>
    <property type="match status" value="1"/>
</dbReference>
<accession>A0A835EKI6</accession>
<proteinExistence type="predicted"/>
<comment type="caution">
    <text evidence="3">The sequence shown here is derived from an EMBL/GenBank/DDBJ whole genome shotgun (WGS) entry which is preliminary data.</text>
</comment>
<dbReference type="PANTHER" id="PTHR12629">
    <property type="entry name" value="DIPHOSPHOINOSITOL POLYPHOSPHATE PHOSPHOHYDROLASE"/>
    <property type="match status" value="1"/>
</dbReference>
<reference evidence="3" key="1">
    <citation type="submission" date="2020-07" db="EMBL/GenBank/DDBJ databases">
        <title>Genome sequence and genetic diversity analysis of an under-domesticated orphan crop, white fonio (Digitaria exilis).</title>
        <authorList>
            <person name="Bennetzen J.L."/>
            <person name="Chen S."/>
            <person name="Ma X."/>
            <person name="Wang X."/>
            <person name="Yssel A.E.J."/>
            <person name="Chaluvadi S.R."/>
            <person name="Johnson M."/>
            <person name="Gangashetty P."/>
            <person name="Hamidou F."/>
            <person name="Sanogo M.D."/>
            <person name="Zwaenepoel A."/>
            <person name="Wallace J."/>
            <person name="Van De Peer Y."/>
            <person name="Van Deynze A."/>
        </authorList>
    </citation>
    <scope>NUCLEOTIDE SEQUENCE</scope>
    <source>
        <tissue evidence="3">Leaves</tissue>
    </source>
</reference>
<dbReference type="EMBL" id="JACEFO010001953">
    <property type="protein sequence ID" value="KAF8692034.1"/>
    <property type="molecule type" value="Genomic_DNA"/>
</dbReference>
<dbReference type="GO" id="GO:0046872">
    <property type="term" value="F:metal ion binding"/>
    <property type="evidence" value="ECO:0007669"/>
    <property type="project" value="UniProtKB-KW"/>
</dbReference>
<name>A0A835EKI6_9POAL</name>
<evidence type="ECO:0000256" key="2">
    <source>
        <dbReference type="ARBA" id="ARBA00022801"/>
    </source>
</evidence>
<evidence type="ECO:0000313" key="4">
    <source>
        <dbReference type="Proteomes" id="UP000636709"/>
    </source>
</evidence>
<keyword evidence="4" id="KW-1185">Reference proteome</keyword>
<keyword evidence="1" id="KW-0479">Metal-binding</keyword>
<dbReference type="OrthoDB" id="2011998at2759"/>
<evidence type="ECO:0000313" key="3">
    <source>
        <dbReference type="EMBL" id="KAF8692034.1"/>
    </source>
</evidence>
<sequence>MDEAAMRQATLKPGVVGETGMPLVVLHSTAATTTQSTRAEQLPLRVTAEFDQWPEMDARRREWVSPAQAAEAIAWCHHTSRRKPLTCSG</sequence>
<dbReference type="Proteomes" id="UP000636709">
    <property type="component" value="Unassembled WGS sequence"/>
</dbReference>
<dbReference type="GO" id="GO:0005737">
    <property type="term" value="C:cytoplasm"/>
    <property type="evidence" value="ECO:0007669"/>
    <property type="project" value="TreeGrafter"/>
</dbReference>
<organism evidence="3 4">
    <name type="scientific">Digitaria exilis</name>
    <dbReference type="NCBI Taxonomy" id="1010633"/>
    <lineage>
        <taxon>Eukaryota</taxon>
        <taxon>Viridiplantae</taxon>
        <taxon>Streptophyta</taxon>
        <taxon>Embryophyta</taxon>
        <taxon>Tracheophyta</taxon>
        <taxon>Spermatophyta</taxon>
        <taxon>Magnoliopsida</taxon>
        <taxon>Liliopsida</taxon>
        <taxon>Poales</taxon>
        <taxon>Poaceae</taxon>
        <taxon>PACMAD clade</taxon>
        <taxon>Panicoideae</taxon>
        <taxon>Panicodae</taxon>
        <taxon>Paniceae</taxon>
        <taxon>Anthephorinae</taxon>
        <taxon>Digitaria</taxon>
    </lineage>
</organism>
<gene>
    <name evidence="3" type="ORF">HU200_039982</name>
</gene>
<protein>
    <submittedName>
        <fullName evidence="3">Uncharacterized protein</fullName>
    </submittedName>
</protein>
<dbReference type="GO" id="GO:0016787">
    <property type="term" value="F:hydrolase activity"/>
    <property type="evidence" value="ECO:0007669"/>
    <property type="project" value="UniProtKB-KW"/>
</dbReference>
<dbReference type="GO" id="GO:0005634">
    <property type="term" value="C:nucleus"/>
    <property type="evidence" value="ECO:0007669"/>
    <property type="project" value="TreeGrafter"/>
</dbReference>
<evidence type="ECO:0000256" key="1">
    <source>
        <dbReference type="ARBA" id="ARBA00022723"/>
    </source>
</evidence>
<keyword evidence="2" id="KW-0378">Hydrolase</keyword>
<dbReference type="AlphaFoldDB" id="A0A835EKI6"/>